<name>A0A0M4TLT0_9BACT</name>
<dbReference type="Proteomes" id="UP000066049">
    <property type="component" value="Chromosome"/>
</dbReference>
<proteinExistence type="predicted"/>
<dbReference type="PATRIC" id="fig|199.248.peg.308"/>
<dbReference type="EMBL" id="CP012541">
    <property type="protein sequence ID" value="ALF47001.1"/>
    <property type="molecule type" value="Genomic_DNA"/>
</dbReference>
<dbReference type="RefSeq" id="WP_021091020.1">
    <property type="nucleotide sequence ID" value="NZ_CABMKQ010000002.1"/>
</dbReference>
<evidence type="ECO:0000313" key="2">
    <source>
        <dbReference type="Proteomes" id="UP000066049"/>
    </source>
</evidence>
<gene>
    <name evidence="1" type="ORF">CCON33237_0292</name>
</gene>
<organism evidence="1 2">
    <name type="scientific">Campylobacter concisus</name>
    <dbReference type="NCBI Taxonomy" id="199"/>
    <lineage>
        <taxon>Bacteria</taxon>
        <taxon>Pseudomonadati</taxon>
        <taxon>Campylobacterota</taxon>
        <taxon>Epsilonproteobacteria</taxon>
        <taxon>Campylobacterales</taxon>
        <taxon>Campylobacteraceae</taxon>
        <taxon>Campylobacter</taxon>
    </lineage>
</organism>
<accession>A0A0M4TLT0</accession>
<sequence>MRLKLPHVPYISHKIAIDLLNCGFVRLNKGIEPIVSKTSEILTVDIQKERALDERVNELLEKNEDEMQTMQIDRKNMFWLVKKKLAGEFDVILTHEDRFSNIAHKVLETIWKSGLVDYNVSENRVKNVIYNSIDEYLKSYEKIEDDVYEMIQNYKHKLIPGTDEYDLVFERLYQDELKKRGML</sequence>
<evidence type="ECO:0000313" key="1">
    <source>
        <dbReference type="EMBL" id="ALF47001.1"/>
    </source>
</evidence>
<dbReference type="GeneID" id="28661959"/>
<dbReference type="InterPro" id="IPR007463">
    <property type="entry name" value="DUF507"/>
</dbReference>
<dbReference type="Pfam" id="PF04368">
    <property type="entry name" value="DUF507"/>
    <property type="match status" value="1"/>
</dbReference>
<dbReference type="KEGG" id="ccoc:CCON33237_0292"/>
<dbReference type="AlphaFoldDB" id="A0A0M4TLT0"/>
<dbReference type="OrthoDB" id="13157at2"/>
<protein>
    <submittedName>
        <fullName evidence="1">Putative DUF507 domain protein</fullName>
    </submittedName>
</protein>
<reference evidence="2" key="1">
    <citation type="submission" date="2015-08" db="EMBL/GenBank/DDBJ databases">
        <title>Comparative genomics of the Campylobacter concisus group.</title>
        <authorList>
            <person name="Miller W.G."/>
            <person name="Yee E."/>
            <person name="Chapman M.H."/>
            <person name="Huynh S."/>
            <person name="Bono J.L."/>
            <person name="On S.L.W."/>
            <person name="St Leger J."/>
            <person name="Foster G."/>
            <person name="Parker C.T."/>
        </authorList>
    </citation>
    <scope>NUCLEOTIDE SEQUENCE [LARGE SCALE GENOMIC DNA]</scope>
    <source>
        <strain evidence="2">ATCC 33237</strain>
    </source>
</reference>